<feature type="domain" description="RNA polymerase sigma-70 region 2" evidence="5">
    <location>
        <begin position="32"/>
        <end position="97"/>
    </location>
</feature>
<dbReference type="PANTHER" id="PTHR43133">
    <property type="entry name" value="RNA POLYMERASE ECF-TYPE SIGMA FACTO"/>
    <property type="match status" value="1"/>
</dbReference>
<keyword evidence="8" id="KW-1185">Reference proteome</keyword>
<dbReference type="Pfam" id="PF08281">
    <property type="entry name" value="Sigma70_r4_2"/>
    <property type="match status" value="1"/>
</dbReference>
<dbReference type="NCBIfam" id="TIGR02937">
    <property type="entry name" value="sigma70-ECF"/>
    <property type="match status" value="1"/>
</dbReference>
<reference evidence="8" key="1">
    <citation type="submission" date="2017-01" db="EMBL/GenBank/DDBJ databases">
        <authorList>
            <person name="Varghese N."/>
            <person name="Submissions S."/>
        </authorList>
    </citation>
    <scope>NUCLEOTIDE SEQUENCE [LARGE SCALE GENOMIC DNA]</scope>
    <source>
        <strain evidence="8">DSM 15366</strain>
    </source>
</reference>
<dbReference type="Proteomes" id="UP000186953">
    <property type="component" value="Unassembled WGS sequence"/>
</dbReference>
<evidence type="ECO:0000313" key="8">
    <source>
        <dbReference type="Proteomes" id="UP000186953"/>
    </source>
</evidence>
<keyword evidence="3" id="KW-0731">Sigma factor</keyword>
<accession>A0A1N6X870</accession>
<organism evidence="7 8">
    <name type="scientific">Maribacter ulvicola</name>
    <dbReference type="NCBI Taxonomy" id="228959"/>
    <lineage>
        <taxon>Bacteria</taxon>
        <taxon>Pseudomonadati</taxon>
        <taxon>Bacteroidota</taxon>
        <taxon>Flavobacteriia</taxon>
        <taxon>Flavobacteriales</taxon>
        <taxon>Flavobacteriaceae</taxon>
        <taxon>Maribacter</taxon>
    </lineage>
</organism>
<evidence type="ECO:0000256" key="2">
    <source>
        <dbReference type="ARBA" id="ARBA00023015"/>
    </source>
</evidence>
<evidence type="ECO:0000259" key="6">
    <source>
        <dbReference type="Pfam" id="PF08281"/>
    </source>
</evidence>
<protein>
    <submittedName>
        <fullName evidence="7">RNA polymerase sigma-70 factor, ECF subfamily</fullName>
    </submittedName>
</protein>
<dbReference type="InterPro" id="IPR039425">
    <property type="entry name" value="RNA_pol_sigma-70-like"/>
</dbReference>
<evidence type="ECO:0000259" key="5">
    <source>
        <dbReference type="Pfam" id="PF04542"/>
    </source>
</evidence>
<dbReference type="SUPFAM" id="SSF88659">
    <property type="entry name" value="Sigma3 and sigma4 domains of RNA polymerase sigma factors"/>
    <property type="match status" value="1"/>
</dbReference>
<dbReference type="GO" id="GO:0003677">
    <property type="term" value="F:DNA binding"/>
    <property type="evidence" value="ECO:0007669"/>
    <property type="project" value="InterPro"/>
</dbReference>
<dbReference type="EMBL" id="FTMA01000005">
    <property type="protein sequence ID" value="SIQ98552.1"/>
    <property type="molecule type" value="Genomic_DNA"/>
</dbReference>
<dbReference type="InterPro" id="IPR014284">
    <property type="entry name" value="RNA_pol_sigma-70_dom"/>
</dbReference>
<dbReference type="CDD" id="cd06171">
    <property type="entry name" value="Sigma70_r4"/>
    <property type="match status" value="1"/>
</dbReference>
<dbReference type="InterPro" id="IPR014327">
    <property type="entry name" value="RNA_pol_sigma70_bacteroid"/>
</dbReference>
<keyword evidence="4" id="KW-0804">Transcription</keyword>
<dbReference type="InterPro" id="IPR013325">
    <property type="entry name" value="RNA_pol_sigma_r2"/>
</dbReference>
<comment type="similarity">
    <text evidence="1">Belongs to the sigma-70 factor family. ECF subfamily.</text>
</comment>
<evidence type="ECO:0000256" key="4">
    <source>
        <dbReference type="ARBA" id="ARBA00023163"/>
    </source>
</evidence>
<dbReference type="InterPro" id="IPR036388">
    <property type="entry name" value="WH-like_DNA-bd_sf"/>
</dbReference>
<dbReference type="NCBIfam" id="TIGR02985">
    <property type="entry name" value="Sig70_bacteroi1"/>
    <property type="match status" value="1"/>
</dbReference>
<dbReference type="Pfam" id="PF04542">
    <property type="entry name" value="Sigma70_r2"/>
    <property type="match status" value="1"/>
</dbReference>
<dbReference type="GO" id="GO:0016987">
    <property type="term" value="F:sigma factor activity"/>
    <property type="evidence" value="ECO:0007669"/>
    <property type="project" value="UniProtKB-KW"/>
</dbReference>
<dbReference type="STRING" id="228959.SAMN05421797_10526"/>
<feature type="domain" description="RNA polymerase sigma factor 70 region 4 type 2" evidence="6">
    <location>
        <begin position="133"/>
        <end position="176"/>
    </location>
</feature>
<proteinExistence type="inferred from homology"/>
<dbReference type="InterPro" id="IPR007627">
    <property type="entry name" value="RNA_pol_sigma70_r2"/>
</dbReference>
<dbReference type="InterPro" id="IPR013324">
    <property type="entry name" value="RNA_pol_sigma_r3/r4-like"/>
</dbReference>
<dbReference type="AlphaFoldDB" id="A0A1N6X870"/>
<dbReference type="GO" id="GO:0006352">
    <property type="term" value="P:DNA-templated transcription initiation"/>
    <property type="evidence" value="ECO:0007669"/>
    <property type="project" value="InterPro"/>
</dbReference>
<dbReference type="Gene3D" id="1.10.1740.10">
    <property type="match status" value="1"/>
</dbReference>
<sequence length="200" mass="23556">MKRLKILKKKINKKKLISNLIKGDEKAYAYIVEIHYNDLCCYASNLARDNFKSEDIVQNVIINLWQKRKKLNTEISIKNYLYRSVYNEFIDQYRKQMSISALEKKYIEGLDSFYETHDDNQIDLLINVVKNGIEQLPPKCKETFLLSKNEGLTYVEIAEHLNVSVNTVEKHMVRAFSILRKKMKKKICHILFLLSGYSPV</sequence>
<name>A0A1N6X870_9FLAO</name>
<gene>
    <name evidence="7" type="ORF">SAMN05421797_10526</name>
</gene>
<evidence type="ECO:0000256" key="3">
    <source>
        <dbReference type="ARBA" id="ARBA00023082"/>
    </source>
</evidence>
<dbReference type="Gene3D" id="1.10.10.10">
    <property type="entry name" value="Winged helix-like DNA-binding domain superfamily/Winged helix DNA-binding domain"/>
    <property type="match status" value="1"/>
</dbReference>
<keyword evidence="2" id="KW-0805">Transcription regulation</keyword>
<dbReference type="SUPFAM" id="SSF88946">
    <property type="entry name" value="Sigma2 domain of RNA polymerase sigma factors"/>
    <property type="match status" value="1"/>
</dbReference>
<evidence type="ECO:0000313" key="7">
    <source>
        <dbReference type="EMBL" id="SIQ98552.1"/>
    </source>
</evidence>
<dbReference type="InterPro" id="IPR013249">
    <property type="entry name" value="RNA_pol_sigma70_r4_t2"/>
</dbReference>
<dbReference type="PANTHER" id="PTHR43133:SF46">
    <property type="entry name" value="RNA POLYMERASE SIGMA-70 FACTOR ECF SUBFAMILY"/>
    <property type="match status" value="1"/>
</dbReference>
<evidence type="ECO:0000256" key="1">
    <source>
        <dbReference type="ARBA" id="ARBA00010641"/>
    </source>
</evidence>